<dbReference type="InterPro" id="IPR012337">
    <property type="entry name" value="RNaseH-like_sf"/>
</dbReference>
<dbReference type="EMBL" id="JACGWL010000004">
    <property type="protein sequence ID" value="KAK4404571.1"/>
    <property type="molecule type" value="Genomic_DNA"/>
</dbReference>
<reference evidence="2" key="1">
    <citation type="submission" date="2020-06" db="EMBL/GenBank/DDBJ databases">
        <authorList>
            <person name="Li T."/>
            <person name="Hu X."/>
            <person name="Zhang T."/>
            <person name="Song X."/>
            <person name="Zhang H."/>
            <person name="Dai N."/>
            <person name="Sheng W."/>
            <person name="Hou X."/>
            <person name="Wei L."/>
        </authorList>
    </citation>
    <scope>NUCLEOTIDE SEQUENCE</scope>
    <source>
        <strain evidence="2">K16</strain>
        <tissue evidence="2">Leaf</tissue>
    </source>
</reference>
<dbReference type="Proteomes" id="UP001289374">
    <property type="component" value="Unassembled WGS sequence"/>
</dbReference>
<comment type="caution">
    <text evidence="2">The sequence shown here is derived from an EMBL/GenBank/DDBJ whole genome shotgun (WGS) entry which is preliminary data.</text>
</comment>
<dbReference type="PANTHER" id="PTHR23272:SF161">
    <property type="entry name" value="ZINC FINGER BED DOMAIN-CONTAINING PROTEIN RICESLEEPER 1-LIKE"/>
    <property type="match status" value="1"/>
</dbReference>
<reference evidence="2" key="2">
    <citation type="journal article" date="2024" name="Plant">
        <title>Genomic evolution and insights into agronomic trait innovations of Sesamum species.</title>
        <authorList>
            <person name="Miao H."/>
            <person name="Wang L."/>
            <person name="Qu L."/>
            <person name="Liu H."/>
            <person name="Sun Y."/>
            <person name="Le M."/>
            <person name="Wang Q."/>
            <person name="Wei S."/>
            <person name="Zheng Y."/>
            <person name="Lin W."/>
            <person name="Duan Y."/>
            <person name="Cao H."/>
            <person name="Xiong S."/>
            <person name="Wang X."/>
            <person name="Wei L."/>
            <person name="Li C."/>
            <person name="Ma Q."/>
            <person name="Ju M."/>
            <person name="Zhao R."/>
            <person name="Li G."/>
            <person name="Mu C."/>
            <person name="Tian Q."/>
            <person name="Mei H."/>
            <person name="Zhang T."/>
            <person name="Gao T."/>
            <person name="Zhang H."/>
        </authorList>
    </citation>
    <scope>NUCLEOTIDE SEQUENCE</scope>
    <source>
        <strain evidence="2">K16</strain>
    </source>
</reference>
<sequence length="279" mass="32075">MSNYDGIGSHSQTQSNSSPNAQTVNMDNLQNQVSGDHLENVEHYFDDNIDKELEGEDEDEDEDEDEEEDILGGRYVHMRCMAHIVNLIVQDGLKGKDEHEAISRIRGAIKYIRNSPARWNSTYLMLETAISLKIAFDAYEDVDLTYKTDLSRQPFDGISIDYDWERAKVLVKFLRHFYNLTLRISGALYHGDWRSETILVFLFGQLKICGHEFSWEIVESLWIITNVDFDTGYVKIEVPEPDSRVPKPDGYPISQVSDLLGFGFRFIFSLPDMSGTRPE</sequence>
<name>A0AAE2C0K2_9LAMI</name>
<gene>
    <name evidence="2" type="ORF">Sango_0825700</name>
</gene>
<evidence type="ECO:0000313" key="2">
    <source>
        <dbReference type="EMBL" id="KAK4404571.1"/>
    </source>
</evidence>
<dbReference type="PANTHER" id="PTHR23272">
    <property type="entry name" value="BED FINGER-RELATED"/>
    <property type="match status" value="1"/>
</dbReference>
<evidence type="ECO:0000313" key="3">
    <source>
        <dbReference type="Proteomes" id="UP001289374"/>
    </source>
</evidence>
<protein>
    <submittedName>
        <fullName evidence="2">Uncharacterized protein</fullName>
    </submittedName>
</protein>
<dbReference type="AlphaFoldDB" id="A0AAE2C0K2"/>
<feature type="region of interest" description="Disordered" evidence="1">
    <location>
        <begin position="1"/>
        <end position="41"/>
    </location>
</feature>
<keyword evidence="3" id="KW-1185">Reference proteome</keyword>
<accession>A0AAE2C0K2</accession>
<dbReference type="SUPFAM" id="SSF53098">
    <property type="entry name" value="Ribonuclease H-like"/>
    <property type="match status" value="1"/>
</dbReference>
<organism evidence="2 3">
    <name type="scientific">Sesamum angolense</name>
    <dbReference type="NCBI Taxonomy" id="2727404"/>
    <lineage>
        <taxon>Eukaryota</taxon>
        <taxon>Viridiplantae</taxon>
        <taxon>Streptophyta</taxon>
        <taxon>Embryophyta</taxon>
        <taxon>Tracheophyta</taxon>
        <taxon>Spermatophyta</taxon>
        <taxon>Magnoliopsida</taxon>
        <taxon>eudicotyledons</taxon>
        <taxon>Gunneridae</taxon>
        <taxon>Pentapetalae</taxon>
        <taxon>asterids</taxon>
        <taxon>lamiids</taxon>
        <taxon>Lamiales</taxon>
        <taxon>Pedaliaceae</taxon>
        <taxon>Sesamum</taxon>
    </lineage>
</organism>
<proteinExistence type="predicted"/>
<feature type="compositionally biased region" description="Polar residues" evidence="1">
    <location>
        <begin position="1"/>
        <end position="34"/>
    </location>
</feature>
<evidence type="ECO:0000256" key="1">
    <source>
        <dbReference type="SAM" id="MobiDB-lite"/>
    </source>
</evidence>